<feature type="chain" id="PRO_5046674926" description="Outer membrane protein beta-barrel domain-containing protein" evidence="1">
    <location>
        <begin position="22"/>
        <end position="183"/>
    </location>
</feature>
<feature type="signal peptide" evidence="1">
    <location>
        <begin position="1"/>
        <end position="21"/>
    </location>
</feature>
<evidence type="ECO:0000313" key="2">
    <source>
        <dbReference type="EMBL" id="MFC5863744.1"/>
    </source>
</evidence>
<accession>A0ABW1EIF6</accession>
<sequence length="183" mass="20799">MLLRRYRFAFFLISVVFCGLAAQQVRGQVVPAAVKGSLSLTAGGFVSVFQPDYVDYKLGGVGGYVDLNIFRGYGIEAEGRWQHFHEYYGISQDNYLIGPRKKIFHFWKAQPYVKVLGGFSNMNFGPGIGTGRFNTIAFGGGTDIRLDRRWSVRGDFEYQWWPDFLGDRLNPYGVSVGMNYRIF</sequence>
<dbReference type="InterPro" id="IPR011250">
    <property type="entry name" value="OMP/PagP_B-barrel"/>
</dbReference>
<organism evidence="2 3">
    <name type="scientific">Acidicapsa dinghuensis</name>
    <dbReference type="NCBI Taxonomy" id="2218256"/>
    <lineage>
        <taxon>Bacteria</taxon>
        <taxon>Pseudomonadati</taxon>
        <taxon>Acidobacteriota</taxon>
        <taxon>Terriglobia</taxon>
        <taxon>Terriglobales</taxon>
        <taxon>Acidobacteriaceae</taxon>
        <taxon>Acidicapsa</taxon>
    </lineage>
</organism>
<keyword evidence="3" id="KW-1185">Reference proteome</keyword>
<dbReference type="SUPFAM" id="SSF56925">
    <property type="entry name" value="OMPA-like"/>
    <property type="match status" value="1"/>
</dbReference>
<keyword evidence="1" id="KW-0732">Signal</keyword>
<evidence type="ECO:0000256" key="1">
    <source>
        <dbReference type="SAM" id="SignalP"/>
    </source>
</evidence>
<name>A0ABW1EIF6_9BACT</name>
<evidence type="ECO:0008006" key="4">
    <source>
        <dbReference type="Google" id="ProtNLM"/>
    </source>
</evidence>
<dbReference type="Proteomes" id="UP001596091">
    <property type="component" value="Unassembled WGS sequence"/>
</dbReference>
<reference evidence="3" key="1">
    <citation type="journal article" date="2019" name="Int. J. Syst. Evol. Microbiol.">
        <title>The Global Catalogue of Microorganisms (GCM) 10K type strain sequencing project: providing services to taxonomists for standard genome sequencing and annotation.</title>
        <authorList>
            <consortium name="The Broad Institute Genomics Platform"/>
            <consortium name="The Broad Institute Genome Sequencing Center for Infectious Disease"/>
            <person name="Wu L."/>
            <person name="Ma J."/>
        </authorList>
    </citation>
    <scope>NUCLEOTIDE SEQUENCE [LARGE SCALE GENOMIC DNA]</scope>
    <source>
        <strain evidence="3">JCM 4087</strain>
    </source>
</reference>
<dbReference type="RefSeq" id="WP_263342493.1">
    <property type="nucleotide sequence ID" value="NZ_JAGSYH010000012.1"/>
</dbReference>
<dbReference type="EMBL" id="JBHSPH010000006">
    <property type="protein sequence ID" value="MFC5863744.1"/>
    <property type="molecule type" value="Genomic_DNA"/>
</dbReference>
<evidence type="ECO:0000313" key="3">
    <source>
        <dbReference type="Proteomes" id="UP001596091"/>
    </source>
</evidence>
<gene>
    <name evidence="2" type="ORF">ACFPT7_15660</name>
</gene>
<comment type="caution">
    <text evidence="2">The sequence shown here is derived from an EMBL/GenBank/DDBJ whole genome shotgun (WGS) entry which is preliminary data.</text>
</comment>
<protein>
    <recommendedName>
        <fullName evidence="4">Outer membrane protein beta-barrel domain-containing protein</fullName>
    </recommendedName>
</protein>
<proteinExistence type="predicted"/>